<gene>
    <name evidence="1" type="ORF">IV81_GL001162</name>
</gene>
<dbReference type="EMBL" id="JQBX01000033">
    <property type="protein sequence ID" value="KRN92517.1"/>
    <property type="molecule type" value="Genomic_DNA"/>
</dbReference>
<sequence length="97" mass="10943">MALIKTTNITNSESLIKDVAKSGNVSATAVGLLTLILVNDGMNVKQDKLMQRAQLKRVRFIKARRELQEAGYLTVNKVPSRVNYEWVVKGLNRKEEK</sequence>
<dbReference type="Proteomes" id="UP000051859">
    <property type="component" value="Unassembled WGS sequence"/>
</dbReference>
<keyword evidence="2" id="KW-1185">Reference proteome</keyword>
<organism evidence="1 2">
    <name type="scientific">Pediococcus stilesii</name>
    <dbReference type="NCBI Taxonomy" id="331679"/>
    <lineage>
        <taxon>Bacteria</taxon>
        <taxon>Bacillati</taxon>
        <taxon>Bacillota</taxon>
        <taxon>Bacilli</taxon>
        <taxon>Lactobacillales</taxon>
        <taxon>Lactobacillaceae</taxon>
        <taxon>Pediococcus</taxon>
    </lineage>
</organism>
<comment type="caution">
    <text evidence="1">The sequence shown here is derived from an EMBL/GenBank/DDBJ whole genome shotgun (WGS) entry which is preliminary data.</text>
</comment>
<name>A0A0R2KY06_9LACO</name>
<dbReference type="PATRIC" id="fig|331679.3.peg.1183"/>
<dbReference type="RefSeq" id="WP_057804389.1">
    <property type="nucleotide sequence ID" value="NZ_JQBX01000033.1"/>
</dbReference>
<proteinExistence type="predicted"/>
<dbReference type="AlphaFoldDB" id="A0A0R2KY06"/>
<reference evidence="1 2" key="1">
    <citation type="journal article" date="2015" name="Genome Announc.">
        <title>Expanding the biotechnology potential of lactobacilli through comparative genomics of 213 strains and associated genera.</title>
        <authorList>
            <person name="Sun Z."/>
            <person name="Harris H.M."/>
            <person name="McCann A."/>
            <person name="Guo C."/>
            <person name="Argimon S."/>
            <person name="Zhang W."/>
            <person name="Yang X."/>
            <person name="Jeffery I.B."/>
            <person name="Cooney J.C."/>
            <person name="Kagawa T.F."/>
            <person name="Liu W."/>
            <person name="Song Y."/>
            <person name="Salvetti E."/>
            <person name="Wrobel A."/>
            <person name="Rasinkangas P."/>
            <person name="Parkhill J."/>
            <person name="Rea M.C."/>
            <person name="O'Sullivan O."/>
            <person name="Ritari J."/>
            <person name="Douillard F.P."/>
            <person name="Paul Ross R."/>
            <person name="Yang R."/>
            <person name="Briner A.E."/>
            <person name="Felis G.E."/>
            <person name="de Vos W.M."/>
            <person name="Barrangou R."/>
            <person name="Klaenhammer T.R."/>
            <person name="Caufield P.W."/>
            <person name="Cui Y."/>
            <person name="Zhang H."/>
            <person name="O'Toole P.W."/>
        </authorList>
    </citation>
    <scope>NUCLEOTIDE SEQUENCE [LARGE SCALE GENOMIC DNA]</scope>
    <source>
        <strain evidence="1 2">DSM 18001</strain>
    </source>
</reference>
<evidence type="ECO:0000313" key="1">
    <source>
        <dbReference type="EMBL" id="KRN92517.1"/>
    </source>
</evidence>
<evidence type="ECO:0000313" key="2">
    <source>
        <dbReference type="Proteomes" id="UP000051859"/>
    </source>
</evidence>
<accession>A0A0R2KY06</accession>
<protein>
    <submittedName>
        <fullName evidence="1">Uncharacterized protein</fullName>
    </submittedName>
</protein>